<dbReference type="STRING" id="671065.MetMK1DRAFT_00009000"/>
<gene>
    <name evidence="1" type="ORF">MetMK1DRAFT_00009000</name>
</gene>
<organism evidence="1 2">
    <name type="scientific">Metallosphaera yellowstonensis MK1</name>
    <dbReference type="NCBI Taxonomy" id="671065"/>
    <lineage>
        <taxon>Archaea</taxon>
        <taxon>Thermoproteota</taxon>
        <taxon>Thermoprotei</taxon>
        <taxon>Sulfolobales</taxon>
        <taxon>Sulfolobaceae</taxon>
        <taxon>Metallosphaera</taxon>
    </lineage>
</organism>
<proteinExistence type="predicted"/>
<dbReference type="HOGENOM" id="CLU_2392716_0_0_2"/>
<name>H2C2C7_9CREN</name>
<evidence type="ECO:0000313" key="1">
    <source>
        <dbReference type="EMBL" id="EHP70398.1"/>
    </source>
</evidence>
<dbReference type="Proteomes" id="UP000003980">
    <property type="component" value="Unassembled WGS sequence"/>
</dbReference>
<evidence type="ECO:0000313" key="2">
    <source>
        <dbReference type="Proteomes" id="UP000003980"/>
    </source>
</evidence>
<dbReference type="RefSeq" id="WP_009071115.1">
    <property type="nucleotide sequence ID" value="NZ_JH597761.1"/>
</dbReference>
<dbReference type="eggNOG" id="arCOG09707">
    <property type="taxonomic scope" value="Archaea"/>
</dbReference>
<keyword evidence="2" id="KW-1185">Reference proteome</keyword>
<dbReference type="EMBL" id="JH597761">
    <property type="protein sequence ID" value="EHP70398.1"/>
    <property type="molecule type" value="Genomic_DNA"/>
</dbReference>
<reference evidence="1 2" key="1">
    <citation type="submission" date="2012-01" db="EMBL/GenBank/DDBJ databases">
        <title>Improved High-Quality Draft sequence of Metallosphaera yellowstonensis MK1.</title>
        <authorList>
            <consortium name="US DOE Joint Genome Institute"/>
            <person name="Lucas S."/>
            <person name="Han J."/>
            <person name="Cheng J.-F."/>
            <person name="Goodwin L."/>
            <person name="Pitluck S."/>
            <person name="Peters L."/>
            <person name="Teshima H."/>
            <person name="Detter J.C."/>
            <person name="Han C."/>
            <person name="Tapia R."/>
            <person name="Land M."/>
            <person name="Hauser L."/>
            <person name="Kyrpides N."/>
            <person name="Kozubal M."/>
            <person name="Macur R.E."/>
            <person name="Jay Z."/>
            <person name="Inskeep W."/>
            <person name="Woyke T."/>
        </authorList>
    </citation>
    <scope>NUCLEOTIDE SEQUENCE [LARGE SCALE GENOMIC DNA]</scope>
    <source>
        <strain evidence="1 2">MK1</strain>
    </source>
</reference>
<dbReference type="OrthoDB" id="33483at2157"/>
<sequence length="104" mass="12315">MIIKPQIQWHQVPSLRAPYLYWRDVIVVLENPNKVLVVDVWRDQLAKYSPPPGAKTFKFTYRIGVLDQESVKYLECVGEALQRRLNPLFRRNFRCDKDTVVMLP</sequence>
<dbReference type="AlphaFoldDB" id="H2C2C7"/>
<protein>
    <submittedName>
        <fullName evidence="1">Uncharacterized protein</fullName>
    </submittedName>
</protein>
<accession>H2C2C7</accession>